<dbReference type="Gene3D" id="3.40.50.150">
    <property type="entry name" value="Vaccinia Virus protein VP39"/>
    <property type="match status" value="1"/>
</dbReference>
<sequence>MTAFTHDGPGTAEEVWQRAFLERQVTRTSYGDLLAGHDRLILVAAHPDDETLGAAGLLSAAGDAGLATSVLLLTDGEGSHPQSPTVTPDELARVRRREGAAAVDLLHPRAQVHHLGLPDTAVADHWLEAATTIVDLVDGRGPRTLLVAPWRCDGHSDHEAAGRAAAAAAYRTDARLLEYPIWWWHWAEPDQTPWQDLLAVDLPSQALQRKRAAISLHRSQIEPLSDQPGDEVLLSPELLSHALRGDEWFVVQPPADTALDDLHGEIADPWQVEDSWYERRKRAVTLAALTRDHFARGLELGCSIGRLTADLADRTDRLLAVDASAHAVSAATRRLSGDDSVSVQQRVLPGQWPDGEFDLVVISEVGYFLSPNALHQVRDRVNASLAADGELVLCHWRHPVRGWPLDGDAVHRSFVDSDEWKVVVSHHESDFRLDVLTRADGPR</sequence>
<dbReference type="SUPFAM" id="SSF53335">
    <property type="entry name" value="S-adenosyl-L-methionine-dependent methyltransferases"/>
    <property type="match status" value="1"/>
</dbReference>
<dbReference type="InterPro" id="IPR029063">
    <property type="entry name" value="SAM-dependent_MTases_sf"/>
</dbReference>
<dbReference type="GO" id="GO:0016811">
    <property type="term" value="F:hydrolase activity, acting on carbon-nitrogen (but not peptide) bonds, in linear amides"/>
    <property type="evidence" value="ECO:0007669"/>
    <property type="project" value="TreeGrafter"/>
</dbReference>
<dbReference type="InterPro" id="IPR008715">
    <property type="entry name" value="SAM-MeTfrase_NodS-like"/>
</dbReference>
<dbReference type="GO" id="GO:0032259">
    <property type="term" value="P:methylation"/>
    <property type="evidence" value="ECO:0007669"/>
    <property type="project" value="UniProtKB-KW"/>
</dbReference>
<keyword evidence="2" id="KW-0489">Methyltransferase</keyword>
<reference evidence="2" key="1">
    <citation type="submission" date="2020-03" db="EMBL/GenBank/DDBJ databases">
        <title>Draft sequencing of Calidifontibacter sp. DB0510.</title>
        <authorList>
            <person name="Kim D.-U."/>
        </authorList>
    </citation>
    <scope>NUCLEOTIDE SEQUENCE</scope>
    <source>
        <strain evidence="2">DB0510</strain>
    </source>
</reference>
<dbReference type="AlphaFoldDB" id="A0A967B577"/>
<dbReference type="GO" id="GO:0016137">
    <property type="term" value="P:glycoside metabolic process"/>
    <property type="evidence" value="ECO:0007669"/>
    <property type="project" value="UniProtKB-ARBA"/>
</dbReference>
<dbReference type="EMBL" id="JAAOIV010000002">
    <property type="protein sequence ID" value="NHN54851.1"/>
    <property type="molecule type" value="Genomic_DNA"/>
</dbReference>
<dbReference type="GO" id="GO:0008757">
    <property type="term" value="F:S-adenosylmethionine-dependent methyltransferase activity"/>
    <property type="evidence" value="ECO:0007669"/>
    <property type="project" value="InterPro"/>
</dbReference>
<dbReference type="PANTHER" id="PTHR12993:SF11">
    <property type="entry name" value="N-ACETYLGLUCOSAMINYL-PHOSPHATIDYLINOSITOL DE-N-ACETYLASE"/>
    <property type="match status" value="1"/>
</dbReference>
<dbReference type="GO" id="GO:0009312">
    <property type="term" value="P:oligosaccharide biosynthetic process"/>
    <property type="evidence" value="ECO:0007669"/>
    <property type="project" value="InterPro"/>
</dbReference>
<dbReference type="RefSeq" id="WP_166193238.1">
    <property type="nucleotide sequence ID" value="NZ_JAAOIV010000002.1"/>
</dbReference>
<keyword evidence="3" id="KW-1185">Reference proteome</keyword>
<accession>A0A967B577</accession>
<dbReference type="Pfam" id="PF02585">
    <property type="entry name" value="PIG-L"/>
    <property type="match status" value="1"/>
</dbReference>
<evidence type="ECO:0000256" key="1">
    <source>
        <dbReference type="ARBA" id="ARBA00022833"/>
    </source>
</evidence>
<keyword evidence="1" id="KW-0862">Zinc</keyword>
<dbReference type="Gene3D" id="3.40.50.10320">
    <property type="entry name" value="LmbE-like"/>
    <property type="match status" value="1"/>
</dbReference>
<dbReference type="SUPFAM" id="SSF102588">
    <property type="entry name" value="LmbE-like"/>
    <property type="match status" value="1"/>
</dbReference>
<organism evidence="2 3">
    <name type="scientific">Metallococcus carri</name>
    <dbReference type="NCBI Taxonomy" id="1656884"/>
    <lineage>
        <taxon>Bacteria</taxon>
        <taxon>Bacillati</taxon>
        <taxon>Actinomycetota</taxon>
        <taxon>Actinomycetes</taxon>
        <taxon>Micrococcales</taxon>
        <taxon>Dermacoccaceae</taxon>
        <taxon>Metallococcus</taxon>
    </lineage>
</organism>
<comment type="caution">
    <text evidence="2">The sequence shown here is derived from an EMBL/GenBank/DDBJ whole genome shotgun (WGS) entry which is preliminary data.</text>
</comment>
<dbReference type="Pfam" id="PF05401">
    <property type="entry name" value="NodS"/>
    <property type="match status" value="1"/>
</dbReference>
<dbReference type="InterPro" id="IPR003737">
    <property type="entry name" value="GlcNAc_PI_deacetylase-related"/>
</dbReference>
<dbReference type="PANTHER" id="PTHR12993">
    <property type="entry name" value="N-ACETYLGLUCOSAMINYL-PHOSPHATIDYLINOSITOL DE-N-ACETYLASE-RELATED"/>
    <property type="match status" value="1"/>
</dbReference>
<protein>
    <submittedName>
        <fullName evidence="2">Bifunctional PIG-L family deacetylase/class I SAM-dependent methyltransferase</fullName>
    </submittedName>
</protein>
<proteinExistence type="predicted"/>
<evidence type="ECO:0000313" key="3">
    <source>
        <dbReference type="Proteomes" id="UP000744769"/>
    </source>
</evidence>
<name>A0A967B577_9MICO</name>
<gene>
    <name evidence="2" type="ORF">G9U51_03515</name>
</gene>
<keyword evidence="2" id="KW-0808">Transferase</keyword>
<dbReference type="InterPro" id="IPR024078">
    <property type="entry name" value="LmbE-like_dom_sf"/>
</dbReference>
<evidence type="ECO:0000313" key="2">
    <source>
        <dbReference type="EMBL" id="NHN54851.1"/>
    </source>
</evidence>
<dbReference type="CDD" id="cd02440">
    <property type="entry name" value="AdoMet_MTases"/>
    <property type="match status" value="1"/>
</dbReference>
<dbReference type="Proteomes" id="UP000744769">
    <property type="component" value="Unassembled WGS sequence"/>
</dbReference>